<dbReference type="InterPro" id="IPR004681">
    <property type="entry name" value="TRAP_DctM"/>
</dbReference>
<name>A0ABV3SLS1_9HYPH</name>
<dbReference type="PANTHER" id="PTHR33362:SF5">
    <property type="entry name" value="C4-DICARBOXYLATE TRAP TRANSPORTER LARGE PERMEASE PROTEIN DCTM"/>
    <property type="match status" value="1"/>
</dbReference>
<keyword evidence="4 8" id="KW-0812">Transmembrane</keyword>
<feature type="transmembrane region" description="Helical" evidence="8">
    <location>
        <begin position="439"/>
        <end position="467"/>
    </location>
</feature>
<feature type="transmembrane region" description="Helical" evidence="8">
    <location>
        <begin position="402"/>
        <end position="427"/>
    </location>
</feature>
<proteinExistence type="predicted"/>
<evidence type="ECO:0000256" key="1">
    <source>
        <dbReference type="ARBA" id="ARBA00004429"/>
    </source>
</evidence>
<feature type="transmembrane region" description="Helical" evidence="8">
    <location>
        <begin position="218"/>
        <end position="240"/>
    </location>
</feature>
<keyword evidence="2" id="KW-1003">Cell membrane</keyword>
<feature type="transmembrane region" description="Helical" evidence="8">
    <location>
        <begin position="94"/>
        <end position="118"/>
    </location>
</feature>
<dbReference type="PANTHER" id="PTHR33362">
    <property type="entry name" value="SIALIC ACID TRAP TRANSPORTER PERMEASE PROTEIN SIAT-RELATED"/>
    <property type="match status" value="1"/>
</dbReference>
<dbReference type="EMBL" id="JBDPGJ010000004">
    <property type="protein sequence ID" value="MEX0407275.1"/>
    <property type="molecule type" value="Genomic_DNA"/>
</dbReference>
<dbReference type="RefSeq" id="WP_367955159.1">
    <property type="nucleotide sequence ID" value="NZ_JBDPGJ010000004.1"/>
</dbReference>
<feature type="transmembrane region" description="Helical" evidence="8">
    <location>
        <begin position="55"/>
        <end position="73"/>
    </location>
</feature>
<feature type="transmembrane region" description="Helical" evidence="8">
    <location>
        <begin position="277"/>
        <end position="299"/>
    </location>
</feature>
<evidence type="ECO:0000256" key="4">
    <source>
        <dbReference type="ARBA" id="ARBA00022692"/>
    </source>
</evidence>
<comment type="subcellular location">
    <subcellularLocation>
        <location evidence="1 7">Cell inner membrane</location>
        <topology evidence="1 7">Multi-pass membrane protein</topology>
    </subcellularLocation>
</comment>
<evidence type="ECO:0000256" key="5">
    <source>
        <dbReference type="ARBA" id="ARBA00022989"/>
    </source>
</evidence>
<feature type="transmembrane region" description="Helical" evidence="8">
    <location>
        <begin position="247"/>
        <end position="271"/>
    </location>
</feature>
<keyword evidence="7" id="KW-0813">Transport</keyword>
<comment type="caution">
    <text evidence="10">The sequence shown here is derived from an EMBL/GenBank/DDBJ whole genome shotgun (WGS) entry which is preliminary data.</text>
</comment>
<evidence type="ECO:0000256" key="2">
    <source>
        <dbReference type="ARBA" id="ARBA00022475"/>
    </source>
</evidence>
<evidence type="ECO:0000256" key="7">
    <source>
        <dbReference type="RuleBase" id="RU369079"/>
    </source>
</evidence>
<dbReference type="InterPro" id="IPR010656">
    <property type="entry name" value="DctM"/>
</dbReference>
<protein>
    <submittedName>
        <fullName evidence="10">TRAP transporter large permease</fullName>
    </submittedName>
</protein>
<dbReference type="Proteomes" id="UP001556692">
    <property type="component" value="Unassembled WGS sequence"/>
</dbReference>
<evidence type="ECO:0000256" key="6">
    <source>
        <dbReference type="ARBA" id="ARBA00023136"/>
    </source>
</evidence>
<keyword evidence="3 7" id="KW-0997">Cell inner membrane</keyword>
<feature type="domain" description="TRAP C4-dicarboxylate transport system permease DctM subunit" evidence="9">
    <location>
        <begin position="8"/>
        <end position="463"/>
    </location>
</feature>
<evidence type="ECO:0000256" key="8">
    <source>
        <dbReference type="SAM" id="Phobius"/>
    </source>
</evidence>
<feature type="transmembrane region" description="Helical" evidence="8">
    <location>
        <begin position="172"/>
        <end position="198"/>
    </location>
</feature>
<keyword evidence="11" id="KW-1185">Reference proteome</keyword>
<evidence type="ECO:0000256" key="3">
    <source>
        <dbReference type="ARBA" id="ARBA00022519"/>
    </source>
</evidence>
<sequence>MTVALAGLGALFVLLLLRMPIAFAMGLVGTIGIALERGWTPAAATAAAMTYEAGFTYSFSVVPMFILMGNFVARSGISDELYEIARSFIGHRRGGLAIATITACAGFGAVCGSSIATAATMTKVAYPPMRASRYSDKLAASAIAAGGTLGIIIPPSTVLVLYGLLTETNIRTLFIAAIIPGIIATLLLCLAVMVVTYFDPAAGPAGERVPWAKRLKALNGLGFLAVLAVIIGAGGWFGIIPTASLGIVAALAIFVLALFSPGIVNVIALFALVVGGIYGGVFTPTEAAGVGAAGAFAFSMGRRTLTLRDFWDVLSETARTTAMIFTILIGAMIFANFINYTSMAADITGVIVDLNLGPVAVIGIICLIYLLLGSIMEELSMVFLTLPIFFPIVTQMGVDPVWFGILIVVVVEIGLISPPVGMNLFVVQTSLPHISTGTMFRGVIPFVAADLVRLALLILFPALSLYLPSTVN</sequence>
<evidence type="ECO:0000259" key="9">
    <source>
        <dbReference type="Pfam" id="PF06808"/>
    </source>
</evidence>
<feature type="transmembrane region" description="Helical" evidence="8">
    <location>
        <begin position="320"/>
        <end position="338"/>
    </location>
</feature>
<gene>
    <name evidence="10" type="ORF">ABGN05_16575</name>
</gene>
<dbReference type="PIRSF" id="PIRSF006066">
    <property type="entry name" value="HI0050"/>
    <property type="match status" value="1"/>
</dbReference>
<accession>A0ABV3SLS1</accession>
<keyword evidence="5 8" id="KW-1133">Transmembrane helix</keyword>
<evidence type="ECO:0000313" key="10">
    <source>
        <dbReference type="EMBL" id="MEX0407275.1"/>
    </source>
</evidence>
<feature type="transmembrane region" description="Helical" evidence="8">
    <location>
        <begin position="350"/>
        <end position="372"/>
    </location>
</feature>
<organism evidence="10 11">
    <name type="scientific">Aquibium pacificus</name>
    <dbReference type="NCBI Taxonomy" id="3153579"/>
    <lineage>
        <taxon>Bacteria</taxon>
        <taxon>Pseudomonadati</taxon>
        <taxon>Pseudomonadota</taxon>
        <taxon>Alphaproteobacteria</taxon>
        <taxon>Hyphomicrobiales</taxon>
        <taxon>Phyllobacteriaceae</taxon>
        <taxon>Aquibium</taxon>
    </lineage>
</organism>
<feature type="transmembrane region" description="Helical" evidence="8">
    <location>
        <begin position="379"/>
        <end position="396"/>
    </location>
</feature>
<comment type="function">
    <text evidence="7">Part of the tripartite ATP-independent periplasmic (TRAP) transport system.</text>
</comment>
<feature type="transmembrane region" description="Helical" evidence="8">
    <location>
        <begin position="138"/>
        <end position="165"/>
    </location>
</feature>
<dbReference type="Pfam" id="PF06808">
    <property type="entry name" value="DctM"/>
    <property type="match status" value="1"/>
</dbReference>
<keyword evidence="6 8" id="KW-0472">Membrane</keyword>
<reference evidence="10 11" key="1">
    <citation type="submission" date="2024-05" db="EMBL/GenBank/DDBJ databases">
        <authorList>
            <person name="Jiang F."/>
        </authorList>
    </citation>
    <scope>NUCLEOTIDE SEQUENCE [LARGE SCALE GENOMIC DNA]</scope>
    <source>
        <strain evidence="10 11">LZ166</strain>
    </source>
</reference>
<evidence type="ECO:0000313" key="11">
    <source>
        <dbReference type="Proteomes" id="UP001556692"/>
    </source>
</evidence>